<dbReference type="Pfam" id="PF08005">
    <property type="entry name" value="PHR"/>
    <property type="match status" value="1"/>
</dbReference>
<dbReference type="PROSITE" id="PS01186">
    <property type="entry name" value="EGF_2"/>
    <property type="match status" value="4"/>
</dbReference>
<feature type="chain" id="PRO_5046255305" description="EGF-like domain-containing protein" evidence="6">
    <location>
        <begin position="22"/>
        <end position="481"/>
    </location>
</feature>
<dbReference type="Gene3D" id="2.60.120.820">
    <property type="entry name" value="PHR domain"/>
    <property type="match status" value="1"/>
</dbReference>
<keyword evidence="9" id="KW-1185">Reference proteome</keyword>
<dbReference type="InterPro" id="IPR052235">
    <property type="entry name" value="Nephronectin_domain"/>
</dbReference>
<dbReference type="PANTHER" id="PTHR24050:SF28">
    <property type="entry name" value="UROMODULIN-LIKE"/>
    <property type="match status" value="1"/>
</dbReference>
<dbReference type="InterPro" id="IPR000742">
    <property type="entry name" value="EGF"/>
</dbReference>
<dbReference type="SMART" id="SM00181">
    <property type="entry name" value="EGF"/>
    <property type="match status" value="4"/>
</dbReference>
<keyword evidence="2 6" id="KW-0732">Signal</keyword>
<evidence type="ECO:0000256" key="5">
    <source>
        <dbReference type="PROSITE-ProRule" id="PRU00076"/>
    </source>
</evidence>
<evidence type="ECO:0000256" key="1">
    <source>
        <dbReference type="ARBA" id="ARBA00022536"/>
    </source>
</evidence>
<dbReference type="InterPro" id="IPR009030">
    <property type="entry name" value="Growth_fac_rcpt_cys_sf"/>
</dbReference>
<evidence type="ECO:0000256" key="2">
    <source>
        <dbReference type="ARBA" id="ARBA00022729"/>
    </source>
</evidence>
<keyword evidence="4" id="KW-1015">Disulfide bond</keyword>
<dbReference type="PANTHER" id="PTHR24050">
    <property type="entry name" value="PA14 DOMAIN-CONTAINING PROTEIN"/>
    <property type="match status" value="1"/>
</dbReference>
<evidence type="ECO:0000259" key="7">
    <source>
        <dbReference type="PROSITE" id="PS50026"/>
    </source>
</evidence>
<dbReference type="SUPFAM" id="SSF57196">
    <property type="entry name" value="EGF/Laminin"/>
    <property type="match status" value="1"/>
</dbReference>
<dbReference type="PROSITE" id="PS00010">
    <property type="entry name" value="ASX_HYDROXYL"/>
    <property type="match status" value="4"/>
</dbReference>
<reference evidence="8 9" key="1">
    <citation type="submission" date="2022-05" db="EMBL/GenBank/DDBJ databases">
        <authorList>
            <consortium name="Genoscope - CEA"/>
            <person name="William W."/>
        </authorList>
    </citation>
    <scope>NUCLEOTIDE SEQUENCE [LARGE SCALE GENOMIC DNA]</scope>
</reference>
<evidence type="ECO:0000256" key="6">
    <source>
        <dbReference type="SAM" id="SignalP"/>
    </source>
</evidence>
<feature type="signal peptide" evidence="6">
    <location>
        <begin position="1"/>
        <end position="21"/>
    </location>
</feature>
<gene>
    <name evidence="8" type="ORF">PLOB_00011899</name>
</gene>
<sequence length="481" mass="51950">MTARIVFRISIVALLVYSAITQKCPASGRTESSILGWMLRGHVYDTLLAELPFTCVFECREDNRCQSFNWVISLLTCEFNNRTKEARPEDFIKNPERSYYPRDLKRVPLGSIQELPAETCDEIKRSEGQAVSGKYWFSTIKPDTSVLAYCNMKTTDIDECSASSHVCDINANCFNTRGSYYCTCKAGYTGDGKTCQDNDECSVSPSVCDINANCSNTRGSYYCTCKAGFTGDGKKCQDIDECSVNSHSCDVNAVCSNTVGSYACACKAGFTGDGKTCSDVDECTAGTHDCHTSATCTNTKGSFTCSCNPGYTGDGKTCSIANCDCWRSRSRSPSRGWGYSTDPSGSGSVDAIDFQTNGDVILLGYRLWGVSSGSTSYQVTIRLYRGSNLIAEKTGSYATSSSVKTFEVHFSQVISIRSGVTYTATARIVTSTSSFAHTDGVASASCSGVTVNFKSKSSKDSNGSSQSIGQIPVLIFRSSRC</sequence>
<dbReference type="Pfam" id="PF12947">
    <property type="entry name" value="EGF_3"/>
    <property type="match status" value="4"/>
</dbReference>
<dbReference type="PROSITE" id="PS50026">
    <property type="entry name" value="EGF_3"/>
    <property type="match status" value="4"/>
</dbReference>
<dbReference type="InterPro" id="IPR038648">
    <property type="entry name" value="PHR_sf"/>
</dbReference>
<dbReference type="Proteomes" id="UP001159405">
    <property type="component" value="Unassembled WGS sequence"/>
</dbReference>
<dbReference type="SMART" id="SM00179">
    <property type="entry name" value="EGF_CA"/>
    <property type="match status" value="4"/>
</dbReference>
<dbReference type="Gene3D" id="2.10.25.10">
    <property type="entry name" value="Laminin"/>
    <property type="match status" value="4"/>
</dbReference>
<evidence type="ECO:0000256" key="4">
    <source>
        <dbReference type="ARBA" id="ARBA00023157"/>
    </source>
</evidence>
<dbReference type="InterPro" id="IPR018097">
    <property type="entry name" value="EGF_Ca-bd_CS"/>
</dbReference>
<feature type="domain" description="EGF-like" evidence="7">
    <location>
        <begin position="156"/>
        <end position="196"/>
    </location>
</feature>
<dbReference type="InterPro" id="IPR024731">
    <property type="entry name" value="NELL2-like_EGF"/>
</dbReference>
<comment type="caution">
    <text evidence="5">Lacks conserved residue(s) required for the propagation of feature annotation.</text>
</comment>
<dbReference type="PROSITE" id="PS01187">
    <property type="entry name" value="EGF_CA"/>
    <property type="match status" value="2"/>
</dbReference>
<comment type="caution">
    <text evidence="8">The sequence shown here is derived from an EMBL/GenBank/DDBJ whole genome shotgun (WGS) entry which is preliminary data.</text>
</comment>
<feature type="domain" description="EGF-like" evidence="7">
    <location>
        <begin position="238"/>
        <end position="278"/>
    </location>
</feature>
<evidence type="ECO:0000313" key="8">
    <source>
        <dbReference type="EMBL" id="CAH3171502.1"/>
    </source>
</evidence>
<evidence type="ECO:0000313" key="9">
    <source>
        <dbReference type="Proteomes" id="UP001159405"/>
    </source>
</evidence>
<evidence type="ECO:0000256" key="3">
    <source>
        <dbReference type="ARBA" id="ARBA00022737"/>
    </source>
</evidence>
<dbReference type="CDD" id="cd00054">
    <property type="entry name" value="EGF_CA"/>
    <property type="match status" value="4"/>
</dbReference>
<name>A0ABN8R0R4_9CNID</name>
<dbReference type="InterPro" id="IPR000152">
    <property type="entry name" value="EGF-type_Asp/Asn_hydroxyl_site"/>
</dbReference>
<organism evidence="8 9">
    <name type="scientific">Porites lobata</name>
    <dbReference type="NCBI Taxonomy" id="104759"/>
    <lineage>
        <taxon>Eukaryota</taxon>
        <taxon>Metazoa</taxon>
        <taxon>Cnidaria</taxon>
        <taxon>Anthozoa</taxon>
        <taxon>Hexacorallia</taxon>
        <taxon>Scleractinia</taxon>
        <taxon>Fungiina</taxon>
        <taxon>Poritidae</taxon>
        <taxon>Porites</taxon>
    </lineage>
</organism>
<feature type="domain" description="EGF-like" evidence="7">
    <location>
        <begin position="197"/>
        <end position="237"/>
    </location>
</feature>
<keyword evidence="3" id="KW-0677">Repeat</keyword>
<dbReference type="InterPro" id="IPR001881">
    <property type="entry name" value="EGF-like_Ca-bd_dom"/>
</dbReference>
<proteinExistence type="predicted"/>
<dbReference type="InterPro" id="IPR012983">
    <property type="entry name" value="PHR"/>
</dbReference>
<protein>
    <recommendedName>
        <fullName evidence="7">EGF-like domain-containing protein</fullName>
    </recommendedName>
</protein>
<dbReference type="SUPFAM" id="SSF57184">
    <property type="entry name" value="Growth factor receptor domain"/>
    <property type="match status" value="1"/>
</dbReference>
<feature type="domain" description="EGF-like" evidence="7">
    <location>
        <begin position="279"/>
        <end position="319"/>
    </location>
</feature>
<keyword evidence="1 5" id="KW-0245">EGF-like domain</keyword>
<dbReference type="EMBL" id="CALNXK010000164">
    <property type="protein sequence ID" value="CAH3171502.1"/>
    <property type="molecule type" value="Genomic_DNA"/>
</dbReference>
<accession>A0ABN8R0R4</accession>